<dbReference type="GO" id="GO:0005576">
    <property type="term" value="C:extracellular region"/>
    <property type="evidence" value="ECO:0007669"/>
    <property type="project" value="UniProtKB-SubCell"/>
</dbReference>
<keyword evidence="5" id="KW-1015">Disulfide bond</keyword>
<dbReference type="PANTHER" id="PTHR11306:SF68">
    <property type="entry name" value="NPC INTRACELLULAR CHOLESTEROL TRANSPORTER 2"/>
    <property type="match status" value="1"/>
</dbReference>
<dbReference type="GO" id="GO:0032367">
    <property type="term" value="P:intracellular cholesterol transport"/>
    <property type="evidence" value="ECO:0007669"/>
    <property type="project" value="InterPro"/>
</dbReference>
<evidence type="ECO:0000313" key="8">
    <source>
        <dbReference type="EMBL" id="KAJ3649515.1"/>
    </source>
</evidence>
<evidence type="ECO:0000256" key="5">
    <source>
        <dbReference type="ARBA" id="ARBA00023157"/>
    </source>
</evidence>
<proteinExistence type="inferred from homology"/>
<feature type="domain" description="MD-2-related lipid-recognition" evidence="7">
    <location>
        <begin position="23"/>
        <end position="157"/>
    </location>
</feature>
<evidence type="ECO:0000256" key="3">
    <source>
        <dbReference type="ARBA" id="ARBA00022525"/>
    </source>
</evidence>
<feature type="signal peptide" evidence="6">
    <location>
        <begin position="1"/>
        <end position="20"/>
    </location>
</feature>
<dbReference type="SUPFAM" id="SSF81296">
    <property type="entry name" value="E set domains"/>
    <property type="match status" value="1"/>
</dbReference>
<dbReference type="InterPro" id="IPR014756">
    <property type="entry name" value="Ig_E-set"/>
</dbReference>
<evidence type="ECO:0000256" key="2">
    <source>
        <dbReference type="ARBA" id="ARBA00006370"/>
    </source>
</evidence>
<dbReference type="CDD" id="cd00916">
    <property type="entry name" value="Npc2_like"/>
    <property type="match status" value="1"/>
</dbReference>
<name>A0AA38I517_9CUCU</name>
<evidence type="ECO:0000259" key="7">
    <source>
        <dbReference type="SMART" id="SM00737"/>
    </source>
</evidence>
<organism evidence="8 9">
    <name type="scientific">Zophobas morio</name>
    <dbReference type="NCBI Taxonomy" id="2755281"/>
    <lineage>
        <taxon>Eukaryota</taxon>
        <taxon>Metazoa</taxon>
        <taxon>Ecdysozoa</taxon>
        <taxon>Arthropoda</taxon>
        <taxon>Hexapoda</taxon>
        <taxon>Insecta</taxon>
        <taxon>Pterygota</taxon>
        <taxon>Neoptera</taxon>
        <taxon>Endopterygota</taxon>
        <taxon>Coleoptera</taxon>
        <taxon>Polyphaga</taxon>
        <taxon>Cucujiformia</taxon>
        <taxon>Tenebrionidae</taxon>
        <taxon>Zophobas</taxon>
    </lineage>
</organism>
<comment type="similarity">
    <text evidence="2">Belongs to the NPC2 family.</text>
</comment>
<keyword evidence="9" id="KW-1185">Reference proteome</keyword>
<dbReference type="Gene3D" id="2.60.40.770">
    <property type="match status" value="1"/>
</dbReference>
<dbReference type="InterPro" id="IPR003172">
    <property type="entry name" value="ML_dom"/>
</dbReference>
<evidence type="ECO:0000256" key="4">
    <source>
        <dbReference type="ARBA" id="ARBA00022729"/>
    </source>
</evidence>
<evidence type="ECO:0000313" key="9">
    <source>
        <dbReference type="Proteomes" id="UP001168821"/>
    </source>
</evidence>
<dbReference type="Proteomes" id="UP001168821">
    <property type="component" value="Unassembled WGS sequence"/>
</dbReference>
<protein>
    <recommendedName>
        <fullName evidence="7">MD-2-related lipid-recognition domain-containing protein</fullName>
    </recommendedName>
</protein>
<sequence length="161" mass="18043">MLIKSLICLIVVSAISSSYALNVSQCHNIDEPIPGLTDRVKVGNCKKPPCRLRKNASIRVEMNFTADEDVEKLTNSIQAYISGVPFPFPGYDQTDACKNIYIKDRDHPAGCPLKKGQDYLYSTDIDVLQIYPRLKIVVHWALTKPNGKDLICFECPARITN</sequence>
<comment type="caution">
    <text evidence="8">The sequence shown here is derived from an EMBL/GenBank/DDBJ whole genome shotgun (WGS) entry which is preliminary data.</text>
</comment>
<evidence type="ECO:0000256" key="6">
    <source>
        <dbReference type="SAM" id="SignalP"/>
    </source>
</evidence>
<evidence type="ECO:0000256" key="1">
    <source>
        <dbReference type="ARBA" id="ARBA00004613"/>
    </source>
</evidence>
<dbReference type="InterPro" id="IPR033916">
    <property type="entry name" value="ML_Npc2-like"/>
</dbReference>
<reference evidence="8" key="1">
    <citation type="journal article" date="2023" name="G3 (Bethesda)">
        <title>Whole genome assemblies of Zophobas morio and Tenebrio molitor.</title>
        <authorList>
            <person name="Kaur S."/>
            <person name="Stinson S.A."/>
            <person name="diCenzo G.C."/>
        </authorList>
    </citation>
    <scope>NUCLEOTIDE SEQUENCE</scope>
    <source>
        <strain evidence="8">QUZm001</strain>
    </source>
</reference>
<dbReference type="Pfam" id="PF02221">
    <property type="entry name" value="E1_DerP2_DerF2"/>
    <property type="match status" value="1"/>
</dbReference>
<comment type="subcellular location">
    <subcellularLocation>
        <location evidence="1">Secreted</location>
    </subcellularLocation>
</comment>
<feature type="chain" id="PRO_5041199990" description="MD-2-related lipid-recognition domain-containing protein" evidence="6">
    <location>
        <begin position="21"/>
        <end position="161"/>
    </location>
</feature>
<dbReference type="PANTHER" id="PTHR11306">
    <property type="entry name" value="NIEMANN PICK TYPE C2 PROTEIN NPC2-RELATED"/>
    <property type="match status" value="1"/>
</dbReference>
<dbReference type="FunFam" id="2.60.40.770:FF:000001">
    <property type="entry name" value="NPC intracellular cholesterol transporter 2"/>
    <property type="match status" value="1"/>
</dbReference>
<accession>A0AA38I517</accession>
<dbReference type="EMBL" id="JALNTZ010000006">
    <property type="protein sequence ID" value="KAJ3649515.1"/>
    <property type="molecule type" value="Genomic_DNA"/>
</dbReference>
<keyword evidence="3" id="KW-0964">Secreted</keyword>
<keyword evidence="4 6" id="KW-0732">Signal</keyword>
<dbReference type="AlphaFoldDB" id="A0AA38I517"/>
<dbReference type="GO" id="GO:0032934">
    <property type="term" value="F:sterol binding"/>
    <property type="evidence" value="ECO:0007669"/>
    <property type="project" value="InterPro"/>
</dbReference>
<gene>
    <name evidence="8" type="ORF">Zmor_021255</name>
</gene>
<dbReference type="InterPro" id="IPR039670">
    <property type="entry name" value="NPC2-like"/>
</dbReference>
<dbReference type="SMART" id="SM00737">
    <property type="entry name" value="ML"/>
    <property type="match status" value="1"/>
</dbReference>